<evidence type="ECO:0000313" key="3">
    <source>
        <dbReference type="Proteomes" id="UP000018144"/>
    </source>
</evidence>
<name>U4KTT0_PYROM</name>
<sequence>MAHNPGPLNKAMRPTPRSSLNPRAAEFVPGYLNGPHHDDDESERGDDLSSHSSHNTDLHTYLGSAFDESCTSDSGDSEYDNCYDEHALEEGLLRRDPPNSINTEYVSDEDRFHGPDEPYQHHTHPQVLVVRDTDQNPHPCRHGNIPIWRPRAHHNATGSRTLKLAKKYSVRGVLIPQTGIDDVSWESEFQSAMQNRPELKSTWEKDMEKLALDIHQITDEVEGIVHRRAEQNKEIQRFLESHQAMEDLQTERLHGLTDRLWRLVSDVEGYRRLLNRDRKGEPLNWQINAKMAGLCDAVHRLRSEQERMSQRNTRSSQAFDNATRDLRDVVDDVSVAMDIIRMKPAVDDEVTQQIARHLEAFMMDEGYESDKGVRSKSV</sequence>
<proteinExistence type="predicted"/>
<gene>
    <name evidence="2" type="ORF">PCON_01911</name>
</gene>
<dbReference type="OrthoDB" id="10361022at2759"/>
<evidence type="ECO:0000256" key="1">
    <source>
        <dbReference type="SAM" id="MobiDB-lite"/>
    </source>
</evidence>
<keyword evidence="3" id="KW-1185">Reference proteome</keyword>
<dbReference type="Proteomes" id="UP000018144">
    <property type="component" value="Unassembled WGS sequence"/>
</dbReference>
<reference evidence="2 3" key="1">
    <citation type="journal article" date="2013" name="PLoS Genet.">
        <title>The genome and development-dependent transcriptomes of Pyronema confluens: a window into fungal evolution.</title>
        <authorList>
            <person name="Traeger S."/>
            <person name="Altegoer F."/>
            <person name="Freitag M."/>
            <person name="Gabaldon T."/>
            <person name="Kempken F."/>
            <person name="Kumar A."/>
            <person name="Marcet-Houben M."/>
            <person name="Poggeler S."/>
            <person name="Stajich J.E."/>
            <person name="Nowrousian M."/>
        </authorList>
    </citation>
    <scope>NUCLEOTIDE SEQUENCE [LARGE SCALE GENOMIC DNA]</scope>
    <source>
        <strain evidence="3">CBS 100304</strain>
        <tissue evidence="2">Vegetative mycelium</tissue>
    </source>
</reference>
<dbReference type="AlphaFoldDB" id="U4KTT0"/>
<protein>
    <submittedName>
        <fullName evidence="2">Uncharacterized protein</fullName>
    </submittedName>
</protein>
<accession>U4KTT0</accession>
<feature type="region of interest" description="Disordered" evidence="1">
    <location>
        <begin position="1"/>
        <end position="55"/>
    </location>
</feature>
<evidence type="ECO:0000313" key="2">
    <source>
        <dbReference type="EMBL" id="CCX04363.1"/>
    </source>
</evidence>
<feature type="compositionally biased region" description="Basic and acidic residues" evidence="1">
    <location>
        <begin position="35"/>
        <end position="55"/>
    </location>
</feature>
<dbReference type="EMBL" id="HF935199">
    <property type="protein sequence ID" value="CCX04363.1"/>
    <property type="molecule type" value="Genomic_DNA"/>
</dbReference>
<organism evidence="2 3">
    <name type="scientific">Pyronema omphalodes (strain CBS 100304)</name>
    <name type="common">Pyronema confluens</name>
    <dbReference type="NCBI Taxonomy" id="1076935"/>
    <lineage>
        <taxon>Eukaryota</taxon>
        <taxon>Fungi</taxon>
        <taxon>Dikarya</taxon>
        <taxon>Ascomycota</taxon>
        <taxon>Pezizomycotina</taxon>
        <taxon>Pezizomycetes</taxon>
        <taxon>Pezizales</taxon>
        <taxon>Pyronemataceae</taxon>
        <taxon>Pyronema</taxon>
    </lineage>
</organism>